<protein>
    <recommendedName>
        <fullName evidence="3">Recombinase domain-containing protein</fullName>
    </recommendedName>
</protein>
<evidence type="ECO:0000259" key="3">
    <source>
        <dbReference type="PROSITE" id="PS51737"/>
    </source>
</evidence>
<organism evidence="4 5">
    <name type="scientific">Rhodococcoides trifolii</name>
    <dbReference type="NCBI Taxonomy" id="908250"/>
    <lineage>
        <taxon>Bacteria</taxon>
        <taxon>Bacillati</taxon>
        <taxon>Actinomycetota</taxon>
        <taxon>Actinomycetes</taxon>
        <taxon>Mycobacteriales</taxon>
        <taxon>Nocardiaceae</taxon>
        <taxon>Rhodococcoides</taxon>
    </lineage>
</organism>
<name>A0A917FSB6_9NOCA</name>
<dbReference type="AlphaFoldDB" id="A0A917FSB6"/>
<evidence type="ECO:0000256" key="2">
    <source>
        <dbReference type="ARBA" id="ARBA00023172"/>
    </source>
</evidence>
<evidence type="ECO:0000256" key="1">
    <source>
        <dbReference type="ARBA" id="ARBA00023125"/>
    </source>
</evidence>
<comment type="caution">
    <text evidence="4">The sequence shown here is derived from an EMBL/GenBank/DDBJ whole genome shotgun (WGS) entry which is preliminary data.</text>
</comment>
<keyword evidence="2" id="KW-0233">DNA recombination</keyword>
<dbReference type="InterPro" id="IPR050639">
    <property type="entry name" value="SSR_resolvase"/>
</dbReference>
<reference evidence="4" key="1">
    <citation type="journal article" date="2014" name="Int. J. Syst. Evol. Microbiol.">
        <title>Complete genome sequence of Corynebacterium casei LMG S-19264T (=DSM 44701T), isolated from a smear-ripened cheese.</title>
        <authorList>
            <consortium name="US DOE Joint Genome Institute (JGI-PGF)"/>
            <person name="Walter F."/>
            <person name="Albersmeier A."/>
            <person name="Kalinowski J."/>
            <person name="Ruckert C."/>
        </authorList>
    </citation>
    <scope>NUCLEOTIDE SEQUENCE</scope>
    <source>
        <strain evidence="4">CCM 7905</strain>
    </source>
</reference>
<dbReference type="GO" id="GO:0000150">
    <property type="term" value="F:DNA strand exchange activity"/>
    <property type="evidence" value="ECO:0007669"/>
    <property type="project" value="InterPro"/>
</dbReference>
<dbReference type="PANTHER" id="PTHR30461:SF2">
    <property type="entry name" value="SERINE RECOMBINASE PINE-RELATED"/>
    <property type="match status" value="1"/>
</dbReference>
<dbReference type="PROSITE" id="PS51737">
    <property type="entry name" value="RECOMBINASE_DNA_BIND"/>
    <property type="match status" value="1"/>
</dbReference>
<keyword evidence="1" id="KW-0238">DNA-binding</keyword>
<dbReference type="RefSeq" id="WP_188544415.1">
    <property type="nucleotide sequence ID" value="NZ_BMCU01000002.1"/>
</dbReference>
<evidence type="ECO:0000313" key="5">
    <source>
        <dbReference type="Proteomes" id="UP000654257"/>
    </source>
</evidence>
<reference evidence="4" key="2">
    <citation type="submission" date="2020-09" db="EMBL/GenBank/DDBJ databases">
        <authorList>
            <person name="Sun Q."/>
            <person name="Sedlacek I."/>
        </authorList>
    </citation>
    <scope>NUCLEOTIDE SEQUENCE</scope>
    <source>
        <strain evidence="4">CCM 7905</strain>
    </source>
</reference>
<feature type="domain" description="Recombinase" evidence="3">
    <location>
        <begin position="4"/>
        <end position="106"/>
    </location>
</feature>
<accession>A0A917FSB6</accession>
<dbReference type="Gene3D" id="3.90.1750.20">
    <property type="entry name" value="Putative Large Serine Recombinase, Chain B, Domain 2"/>
    <property type="match status" value="1"/>
</dbReference>
<evidence type="ECO:0000313" key="4">
    <source>
        <dbReference type="EMBL" id="GGG03831.1"/>
    </source>
</evidence>
<dbReference type="InterPro" id="IPR025827">
    <property type="entry name" value="Zn_ribbon_recom_dom"/>
</dbReference>
<dbReference type="InterPro" id="IPR011109">
    <property type="entry name" value="DNA_bind_recombinase_dom"/>
</dbReference>
<dbReference type="InterPro" id="IPR038109">
    <property type="entry name" value="DNA_bind_recomb_sf"/>
</dbReference>
<gene>
    <name evidence="4" type="ORF">GCM10007304_17440</name>
</gene>
<dbReference type="Proteomes" id="UP000654257">
    <property type="component" value="Unassembled WGS sequence"/>
</dbReference>
<dbReference type="GO" id="GO:0003677">
    <property type="term" value="F:DNA binding"/>
    <property type="evidence" value="ECO:0007669"/>
    <property type="project" value="UniProtKB-KW"/>
</dbReference>
<sequence>MSRPYGYADNRTDIVEQEAAVIRRMAEHLTTGGHLRALATQLNDEHIPTASNSSWHPITIKRALTNPRIIGMADQDGELVPSATKPILDRDTYDKLVALFTDPARSKFTRTNGRVHLLSGGIARCGMCGSQLYANVSGDRPDQYRCSKRAQGGCGRIGIKAADLEAEVVERVLARLSDAVMRRELTKAMNELHAPNAAEKELGELESRLVALGEDYADGIIERATLKASTERIRQRIENVKLQAARREVLTDIPEPSAEQVVQWWEQASKRRQRDVVAALLDHVTVMPSQKRPLRGLNPDRLRWEWKSA</sequence>
<dbReference type="Pfam" id="PF13408">
    <property type="entry name" value="Zn_ribbon_recom"/>
    <property type="match status" value="1"/>
</dbReference>
<dbReference type="PANTHER" id="PTHR30461">
    <property type="entry name" value="DNA-INVERTASE FROM LAMBDOID PROPHAGE"/>
    <property type="match status" value="1"/>
</dbReference>
<dbReference type="Pfam" id="PF07508">
    <property type="entry name" value="Recombinase"/>
    <property type="match status" value="1"/>
</dbReference>
<proteinExistence type="predicted"/>
<keyword evidence="5" id="KW-1185">Reference proteome</keyword>
<dbReference type="EMBL" id="BMCU01000002">
    <property type="protein sequence ID" value="GGG03831.1"/>
    <property type="molecule type" value="Genomic_DNA"/>
</dbReference>